<dbReference type="Pfam" id="PF00494">
    <property type="entry name" value="SQS_PSY"/>
    <property type="match status" value="1"/>
</dbReference>
<name>A0AAN9JCB2_CLITE</name>
<dbReference type="SUPFAM" id="SSF48576">
    <property type="entry name" value="Terpenoid synthases"/>
    <property type="match status" value="1"/>
</dbReference>
<evidence type="ECO:0000256" key="7">
    <source>
        <dbReference type="ARBA" id="ARBA00023229"/>
    </source>
</evidence>
<comment type="similarity">
    <text evidence="3">Belongs to the phytoene/squalene synthase family.</text>
</comment>
<keyword evidence="8" id="KW-1133">Transmembrane helix</keyword>
<dbReference type="InterPro" id="IPR033904">
    <property type="entry name" value="Trans_IPPS_HH"/>
</dbReference>
<dbReference type="GO" id="GO:0009536">
    <property type="term" value="C:plastid"/>
    <property type="evidence" value="ECO:0007669"/>
    <property type="project" value="UniProtKB-ARBA"/>
</dbReference>
<evidence type="ECO:0000256" key="3">
    <source>
        <dbReference type="ARBA" id="ARBA00006251"/>
    </source>
</evidence>
<evidence type="ECO:0000256" key="4">
    <source>
        <dbReference type="ARBA" id="ARBA00012396"/>
    </source>
</evidence>
<dbReference type="EC" id="2.5.1.32" evidence="4"/>
<keyword evidence="5" id="KW-0808">Transferase</keyword>
<accession>A0AAN9JCB2</accession>
<dbReference type="SFLD" id="SFLDG01212">
    <property type="entry name" value="Phytoene_synthase_like"/>
    <property type="match status" value="1"/>
</dbReference>
<evidence type="ECO:0000256" key="8">
    <source>
        <dbReference type="SAM" id="Phobius"/>
    </source>
</evidence>
<dbReference type="GO" id="GO:0051996">
    <property type="term" value="F:squalene synthase [NAD(P)H] activity"/>
    <property type="evidence" value="ECO:0007669"/>
    <property type="project" value="InterPro"/>
</dbReference>
<dbReference type="SFLD" id="SFLDG01018">
    <property type="entry name" value="Squalene/Phytoene_Synthase_Lik"/>
    <property type="match status" value="1"/>
</dbReference>
<dbReference type="PROSITE" id="PS01045">
    <property type="entry name" value="SQUALEN_PHYTOEN_SYN_2"/>
    <property type="match status" value="1"/>
</dbReference>
<sequence>MSLSFASPSWINIIGSNNKKPCCRRFGGVRSEATVVHKQRTESMSLADLHVQEVVHKQSQIAPCSKAQFEPRFLKDSYEMCRNICAEYAKTFYLGTLLMTEERQKAIWAIYVWCRRTDELVDGPNSVYLSSAVLDRWEDRLHDIFEGHPYDMLDVALTDTVSNFPLDIKPFKDMIEGMRMDTRKSRYKDFQELYLYCYYVAGTVGLMSVPIMGIAQESTIPVQSVYNAALCLGVGNQLTNILRDVGEDALRGRVYLPQDELAQFGLSDKDVLSRKVSERWRNFMKQQISRARFYFNLAEEGVSHLEKPSRWPVWSSLMLYRKILDAIEDNDYDNLSKRAYVGRTKKLFTLPVAYTKSLSNLKTKFHPSVTRFI</sequence>
<dbReference type="EMBL" id="JAYKXN010000004">
    <property type="protein sequence ID" value="KAK7295631.1"/>
    <property type="molecule type" value="Genomic_DNA"/>
</dbReference>
<dbReference type="Gene3D" id="1.10.600.10">
    <property type="entry name" value="Farnesyl Diphosphate Synthase"/>
    <property type="match status" value="1"/>
</dbReference>
<dbReference type="InterPro" id="IPR008949">
    <property type="entry name" value="Isoprenoid_synthase_dom_sf"/>
</dbReference>
<proteinExistence type="inferred from homology"/>
<dbReference type="GO" id="GO:0016117">
    <property type="term" value="P:carotenoid biosynthetic process"/>
    <property type="evidence" value="ECO:0007669"/>
    <property type="project" value="UniProtKB-KW"/>
</dbReference>
<comment type="caution">
    <text evidence="9">The sequence shown here is derived from an EMBL/GenBank/DDBJ whole genome shotgun (WGS) entry which is preliminary data.</text>
</comment>
<protein>
    <recommendedName>
        <fullName evidence="4">15-cis-phytoene synthase</fullName>
        <ecNumber evidence="4">2.5.1.32</ecNumber>
    </recommendedName>
</protein>
<evidence type="ECO:0000313" key="10">
    <source>
        <dbReference type="Proteomes" id="UP001359559"/>
    </source>
</evidence>
<evidence type="ECO:0000313" key="9">
    <source>
        <dbReference type="EMBL" id="KAK7295631.1"/>
    </source>
</evidence>
<gene>
    <name evidence="9" type="ORF">RJT34_18542</name>
</gene>
<evidence type="ECO:0000256" key="6">
    <source>
        <dbReference type="ARBA" id="ARBA00022746"/>
    </source>
</evidence>
<keyword evidence="6" id="KW-0125">Carotenoid biosynthesis</keyword>
<dbReference type="CDD" id="cd00683">
    <property type="entry name" value="Trans_IPPS_HH"/>
    <property type="match status" value="1"/>
</dbReference>
<dbReference type="PANTHER" id="PTHR31480">
    <property type="entry name" value="BIFUNCTIONAL LYCOPENE CYCLASE/PHYTOENE SYNTHASE"/>
    <property type="match status" value="1"/>
</dbReference>
<comment type="catalytic activity">
    <reaction evidence="1">
        <text>2 (2E,6E,10E)-geranylgeranyl diphosphate = 15-cis-phytoene + 2 diphosphate</text>
        <dbReference type="Rhea" id="RHEA:34475"/>
        <dbReference type="ChEBI" id="CHEBI:27787"/>
        <dbReference type="ChEBI" id="CHEBI:33019"/>
        <dbReference type="ChEBI" id="CHEBI:58756"/>
        <dbReference type="EC" id="2.5.1.32"/>
    </reaction>
</comment>
<evidence type="ECO:0000256" key="2">
    <source>
        <dbReference type="ARBA" id="ARBA00005172"/>
    </source>
</evidence>
<organism evidence="9 10">
    <name type="scientific">Clitoria ternatea</name>
    <name type="common">Butterfly pea</name>
    <dbReference type="NCBI Taxonomy" id="43366"/>
    <lineage>
        <taxon>Eukaryota</taxon>
        <taxon>Viridiplantae</taxon>
        <taxon>Streptophyta</taxon>
        <taxon>Embryophyta</taxon>
        <taxon>Tracheophyta</taxon>
        <taxon>Spermatophyta</taxon>
        <taxon>Magnoliopsida</taxon>
        <taxon>eudicotyledons</taxon>
        <taxon>Gunneridae</taxon>
        <taxon>Pentapetalae</taxon>
        <taxon>rosids</taxon>
        <taxon>fabids</taxon>
        <taxon>Fabales</taxon>
        <taxon>Fabaceae</taxon>
        <taxon>Papilionoideae</taxon>
        <taxon>50 kb inversion clade</taxon>
        <taxon>NPAAA clade</taxon>
        <taxon>indigoferoid/millettioid clade</taxon>
        <taxon>Phaseoleae</taxon>
        <taxon>Clitoria</taxon>
    </lineage>
</organism>
<evidence type="ECO:0000256" key="5">
    <source>
        <dbReference type="ARBA" id="ARBA00022679"/>
    </source>
</evidence>
<feature type="transmembrane region" description="Helical" evidence="8">
    <location>
        <begin position="193"/>
        <end position="215"/>
    </location>
</feature>
<dbReference type="InterPro" id="IPR002060">
    <property type="entry name" value="Squ/phyt_synthse"/>
</dbReference>
<dbReference type="FunFam" id="1.10.600.10:FF:000004">
    <property type="entry name" value="Phytoene synthase chloroplastic"/>
    <property type="match status" value="1"/>
</dbReference>
<dbReference type="SFLD" id="SFLDS00005">
    <property type="entry name" value="Isoprenoid_Synthase_Type_I"/>
    <property type="match status" value="1"/>
</dbReference>
<dbReference type="Proteomes" id="UP001359559">
    <property type="component" value="Unassembled WGS sequence"/>
</dbReference>
<dbReference type="PROSITE" id="PS01044">
    <property type="entry name" value="SQUALEN_PHYTOEN_SYN_1"/>
    <property type="match status" value="1"/>
</dbReference>
<keyword evidence="7" id="KW-0414">Isoprene biosynthesis</keyword>
<keyword evidence="8" id="KW-0472">Membrane</keyword>
<reference evidence="9 10" key="1">
    <citation type="submission" date="2024-01" db="EMBL/GenBank/DDBJ databases">
        <title>The genomes of 5 underutilized Papilionoideae crops provide insights into root nodulation and disease resistance.</title>
        <authorList>
            <person name="Yuan L."/>
        </authorList>
    </citation>
    <scope>NUCLEOTIDE SEQUENCE [LARGE SCALE GENOMIC DNA]</scope>
    <source>
        <strain evidence="9">LY-2023</strain>
        <tissue evidence="9">Leaf</tissue>
    </source>
</reference>
<dbReference type="GO" id="GO:0004311">
    <property type="term" value="F:geranylgeranyl diphosphate synthase activity"/>
    <property type="evidence" value="ECO:0007669"/>
    <property type="project" value="InterPro"/>
</dbReference>
<dbReference type="GO" id="GO:0046905">
    <property type="term" value="F:15-cis-phytoene synthase activity"/>
    <property type="evidence" value="ECO:0007669"/>
    <property type="project" value="UniProtKB-EC"/>
</dbReference>
<dbReference type="AlphaFoldDB" id="A0AAN9JCB2"/>
<keyword evidence="10" id="KW-1185">Reference proteome</keyword>
<evidence type="ECO:0000256" key="1">
    <source>
        <dbReference type="ARBA" id="ARBA00001805"/>
    </source>
</evidence>
<dbReference type="InterPro" id="IPR019845">
    <property type="entry name" value="Squalene/phytoene_synthase_CS"/>
</dbReference>
<comment type="pathway">
    <text evidence="2">Carotenoid biosynthesis; phytoene biosynthesis; all-trans-phytoene from geranylgeranyl diphosphate: step 1/1.</text>
</comment>
<keyword evidence="8" id="KW-0812">Transmembrane</keyword>
<dbReference type="InterPro" id="IPR044843">
    <property type="entry name" value="Trans_IPPS_bact-type"/>
</dbReference>